<evidence type="ECO:0000313" key="2">
    <source>
        <dbReference type="EnsemblMetazoa" id="GAUT042396-PA"/>
    </source>
</evidence>
<dbReference type="EnsemblMetazoa" id="GAUT042396-RA">
    <property type="protein sequence ID" value="GAUT042396-PA"/>
    <property type="gene ID" value="GAUT042396"/>
</dbReference>
<feature type="compositionally biased region" description="Polar residues" evidence="1">
    <location>
        <begin position="236"/>
        <end position="246"/>
    </location>
</feature>
<name>A0A1A9VN91_GLOAU</name>
<dbReference type="VEuPathDB" id="VectorBase:GAUT042396"/>
<feature type="compositionally biased region" description="Basic and acidic residues" evidence="1">
    <location>
        <begin position="249"/>
        <end position="265"/>
    </location>
</feature>
<evidence type="ECO:0000256" key="1">
    <source>
        <dbReference type="SAM" id="MobiDB-lite"/>
    </source>
</evidence>
<reference evidence="2" key="1">
    <citation type="submission" date="2020-05" db="UniProtKB">
        <authorList>
            <consortium name="EnsemblMetazoa"/>
        </authorList>
    </citation>
    <scope>IDENTIFICATION</scope>
    <source>
        <strain evidence="2">TTRI</strain>
    </source>
</reference>
<sequence length="308" mass="33532">MRAPNKMDVEKAVNSDLDRESSATVPKKRGRPAKPDTQKKIPTGRGRGRPAKKAGTIPAKPVAKIHNDDISEDDEGTSGDGPVTVSRGRPSKLNKPKLRIEATGKGRGRPKKMPKPDEDDDDDDRQLNNSKSARPSPKKFTGRGRGRPKKIKNSEDESSDDKNDDEEERRTVGRPPTGGVNLNIERTGRGQGRPKKGVAVKRTANGDSDISKKRGRPAASNKQSYKPTGKPRGRPSANNSGAANSQDENDNKSGDDDINKSKTADDLGSYIVSDDDKDNDNDKDNDIDNDNDDDNGNDNDDNENENED</sequence>
<feature type="region of interest" description="Disordered" evidence="1">
    <location>
        <begin position="1"/>
        <end position="308"/>
    </location>
</feature>
<evidence type="ECO:0008006" key="4">
    <source>
        <dbReference type="Google" id="ProtNLM"/>
    </source>
</evidence>
<feature type="compositionally biased region" description="Acidic residues" evidence="1">
    <location>
        <begin position="156"/>
        <end position="167"/>
    </location>
</feature>
<feature type="compositionally biased region" description="Basic residues" evidence="1">
    <location>
        <begin position="136"/>
        <end position="151"/>
    </location>
</feature>
<dbReference type="PRINTS" id="PR00929">
    <property type="entry name" value="ATHOOK"/>
</dbReference>
<proteinExistence type="predicted"/>
<evidence type="ECO:0000313" key="3">
    <source>
        <dbReference type="Proteomes" id="UP000078200"/>
    </source>
</evidence>
<organism evidence="2 3">
    <name type="scientific">Glossina austeni</name>
    <name type="common">Savannah tsetse fly</name>
    <dbReference type="NCBI Taxonomy" id="7395"/>
    <lineage>
        <taxon>Eukaryota</taxon>
        <taxon>Metazoa</taxon>
        <taxon>Ecdysozoa</taxon>
        <taxon>Arthropoda</taxon>
        <taxon>Hexapoda</taxon>
        <taxon>Insecta</taxon>
        <taxon>Pterygota</taxon>
        <taxon>Neoptera</taxon>
        <taxon>Endopterygota</taxon>
        <taxon>Diptera</taxon>
        <taxon>Brachycera</taxon>
        <taxon>Muscomorpha</taxon>
        <taxon>Hippoboscoidea</taxon>
        <taxon>Glossinidae</taxon>
        <taxon>Glossina</taxon>
    </lineage>
</organism>
<accession>A0A1A9VN91</accession>
<feature type="compositionally biased region" description="Basic and acidic residues" evidence="1">
    <location>
        <begin position="1"/>
        <end position="21"/>
    </location>
</feature>
<protein>
    <recommendedName>
        <fullName evidence="4">Chromosomal protein D1</fullName>
    </recommendedName>
</protein>
<dbReference type="STRING" id="7395.A0A1A9VN91"/>
<keyword evidence="3" id="KW-1185">Reference proteome</keyword>
<dbReference type="InterPro" id="IPR017956">
    <property type="entry name" value="AT_hook_DNA-bd_motif"/>
</dbReference>
<dbReference type="Pfam" id="PF02178">
    <property type="entry name" value="AT_hook"/>
    <property type="match status" value="5"/>
</dbReference>
<dbReference type="SMART" id="SM00384">
    <property type="entry name" value="AT_hook"/>
    <property type="match status" value="6"/>
</dbReference>
<dbReference type="Proteomes" id="UP000078200">
    <property type="component" value="Unassembled WGS sequence"/>
</dbReference>
<dbReference type="GO" id="GO:0003677">
    <property type="term" value="F:DNA binding"/>
    <property type="evidence" value="ECO:0007669"/>
    <property type="project" value="InterPro"/>
</dbReference>
<feature type="compositionally biased region" description="Acidic residues" evidence="1">
    <location>
        <begin position="287"/>
        <end position="308"/>
    </location>
</feature>
<dbReference type="AlphaFoldDB" id="A0A1A9VN91"/>